<dbReference type="GO" id="GO:1990904">
    <property type="term" value="C:ribonucleoprotein complex"/>
    <property type="evidence" value="ECO:0007669"/>
    <property type="project" value="UniProtKB-KW"/>
</dbReference>
<feature type="compositionally biased region" description="Basic and acidic residues" evidence="6">
    <location>
        <begin position="270"/>
        <end position="282"/>
    </location>
</feature>
<dbReference type="EMBL" id="JBHFFA010000002">
    <property type="protein sequence ID" value="KAL2645135.1"/>
    <property type="molecule type" value="Genomic_DNA"/>
</dbReference>
<keyword evidence="8" id="KW-1185">Reference proteome</keyword>
<evidence type="ECO:0000256" key="3">
    <source>
        <dbReference type="ARBA" id="ARBA00022884"/>
    </source>
</evidence>
<dbReference type="InterPro" id="IPR020814">
    <property type="entry name" value="Ribosomal_S6_plastid/chlpt"/>
</dbReference>
<comment type="similarity">
    <text evidence="1">Belongs to the bacterial ribosomal protein bS6 family.</text>
</comment>
<keyword evidence="5" id="KW-0687">Ribonucleoprotein</keyword>
<accession>A0ABD1ZBE5</accession>
<reference evidence="7 8" key="1">
    <citation type="submission" date="2024-09" db="EMBL/GenBank/DDBJ databases">
        <title>Chromosome-scale assembly of Riccia fluitans.</title>
        <authorList>
            <person name="Paukszto L."/>
            <person name="Sawicki J."/>
            <person name="Karawczyk K."/>
            <person name="Piernik-Szablinska J."/>
            <person name="Szczecinska M."/>
            <person name="Mazdziarz M."/>
        </authorList>
    </citation>
    <scope>NUCLEOTIDE SEQUENCE [LARGE SCALE GENOMIC DNA]</scope>
    <source>
        <strain evidence="7">Rf_01</strain>
        <tissue evidence="7">Aerial parts of the thallus</tissue>
    </source>
</reference>
<dbReference type="Pfam" id="PF01250">
    <property type="entry name" value="Ribosomal_S6"/>
    <property type="match status" value="1"/>
</dbReference>
<dbReference type="PANTHER" id="PTHR21011">
    <property type="entry name" value="MITOCHONDRIAL 28S RIBOSOMAL PROTEIN S6"/>
    <property type="match status" value="1"/>
</dbReference>
<gene>
    <name evidence="7" type="ORF">R1flu_012722</name>
</gene>
<comment type="caution">
    <text evidence="7">The sequence shown here is derived from an EMBL/GenBank/DDBJ whole genome shotgun (WGS) entry which is preliminary data.</text>
</comment>
<evidence type="ECO:0000256" key="2">
    <source>
        <dbReference type="ARBA" id="ARBA00022730"/>
    </source>
</evidence>
<evidence type="ECO:0000313" key="8">
    <source>
        <dbReference type="Proteomes" id="UP001605036"/>
    </source>
</evidence>
<dbReference type="AlphaFoldDB" id="A0ABD1ZBE5"/>
<dbReference type="GO" id="GO:0005840">
    <property type="term" value="C:ribosome"/>
    <property type="evidence" value="ECO:0007669"/>
    <property type="project" value="UniProtKB-KW"/>
</dbReference>
<dbReference type="SUPFAM" id="SSF54995">
    <property type="entry name" value="Ribosomal protein S6"/>
    <property type="match status" value="1"/>
</dbReference>
<keyword evidence="2" id="KW-0699">rRNA-binding</keyword>
<dbReference type="Gene3D" id="3.30.70.60">
    <property type="match status" value="1"/>
</dbReference>
<dbReference type="InterPro" id="IPR000529">
    <property type="entry name" value="Ribosomal_bS6"/>
</dbReference>
<evidence type="ECO:0000256" key="4">
    <source>
        <dbReference type="ARBA" id="ARBA00022980"/>
    </source>
</evidence>
<dbReference type="PANTHER" id="PTHR21011:SF1">
    <property type="entry name" value="SMALL RIBOSOMAL SUBUNIT PROTEIN BS6M"/>
    <property type="match status" value="1"/>
</dbReference>
<evidence type="ECO:0000313" key="7">
    <source>
        <dbReference type="EMBL" id="KAL2645135.1"/>
    </source>
</evidence>
<dbReference type="HAMAP" id="MF_00360">
    <property type="entry name" value="Ribosomal_bS6"/>
    <property type="match status" value="1"/>
</dbReference>
<keyword evidence="4" id="KW-0689">Ribosomal protein</keyword>
<keyword evidence="3" id="KW-0694">RNA-binding</keyword>
<dbReference type="InterPro" id="IPR020815">
    <property type="entry name" value="Ribosomal_bS6_CS"/>
</dbReference>
<dbReference type="CDD" id="cd00473">
    <property type="entry name" value="bS6"/>
    <property type="match status" value="1"/>
</dbReference>
<sequence length="282" mass="32008">MANLRTLVISTAVMQVPSVCLRISAQTKSAFLYSATALGRNHSTSCFHLKKQHCSYVGSSRLPVRESAVRVHPGVGIVAALEKDDGKLQKKKQPIVDDLLPELDEFSDELQGYLNLELQSGLDMDTYKHYEIMFIIHENNVDEVQAVIEKVTGFVLENKGFIYRINNWGLRRLAYKIKKAEKGNYVLMNMEISAGIINDLNTMFEKDERVIRHMIMSQKEAASDDMEPPEEWRPSSASAEGGGDAQEEDDDGEEYDEEEEDEEEEEEEGDQRSGELILERQK</sequence>
<dbReference type="InterPro" id="IPR035980">
    <property type="entry name" value="Ribosomal_bS6_sf"/>
</dbReference>
<proteinExistence type="inferred from homology"/>
<feature type="compositionally biased region" description="Acidic residues" evidence="6">
    <location>
        <begin position="245"/>
        <end position="269"/>
    </location>
</feature>
<dbReference type="InterPro" id="IPR014717">
    <property type="entry name" value="Transl_elong_EF1B/ribsomal_bS6"/>
</dbReference>
<evidence type="ECO:0000256" key="6">
    <source>
        <dbReference type="SAM" id="MobiDB-lite"/>
    </source>
</evidence>
<evidence type="ECO:0000256" key="5">
    <source>
        <dbReference type="ARBA" id="ARBA00023274"/>
    </source>
</evidence>
<name>A0ABD1ZBE5_9MARC</name>
<dbReference type="NCBIfam" id="TIGR00166">
    <property type="entry name" value="S6"/>
    <property type="match status" value="1"/>
</dbReference>
<dbReference type="Proteomes" id="UP001605036">
    <property type="component" value="Unassembled WGS sequence"/>
</dbReference>
<evidence type="ECO:0000256" key="1">
    <source>
        <dbReference type="ARBA" id="ARBA00009512"/>
    </source>
</evidence>
<feature type="region of interest" description="Disordered" evidence="6">
    <location>
        <begin position="219"/>
        <end position="282"/>
    </location>
</feature>
<dbReference type="GO" id="GO:0005737">
    <property type="term" value="C:cytoplasm"/>
    <property type="evidence" value="ECO:0007669"/>
    <property type="project" value="UniProtKB-ARBA"/>
</dbReference>
<evidence type="ECO:0008006" key="9">
    <source>
        <dbReference type="Google" id="ProtNLM"/>
    </source>
</evidence>
<dbReference type="PROSITE" id="PS01048">
    <property type="entry name" value="RIBOSOMAL_S6"/>
    <property type="match status" value="1"/>
</dbReference>
<dbReference type="GO" id="GO:0019843">
    <property type="term" value="F:rRNA binding"/>
    <property type="evidence" value="ECO:0007669"/>
    <property type="project" value="UniProtKB-KW"/>
</dbReference>
<protein>
    <recommendedName>
        <fullName evidence="9">30S ribosomal protein S6</fullName>
    </recommendedName>
</protein>
<organism evidence="7 8">
    <name type="scientific">Riccia fluitans</name>
    <dbReference type="NCBI Taxonomy" id="41844"/>
    <lineage>
        <taxon>Eukaryota</taxon>
        <taxon>Viridiplantae</taxon>
        <taxon>Streptophyta</taxon>
        <taxon>Embryophyta</taxon>
        <taxon>Marchantiophyta</taxon>
        <taxon>Marchantiopsida</taxon>
        <taxon>Marchantiidae</taxon>
        <taxon>Marchantiales</taxon>
        <taxon>Ricciaceae</taxon>
        <taxon>Riccia</taxon>
    </lineage>
</organism>